<dbReference type="PANTHER" id="PTHR43734">
    <property type="entry name" value="PHYTOENE DESATURASE"/>
    <property type="match status" value="1"/>
</dbReference>
<dbReference type="PROSITE" id="PS01045">
    <property type="entry name" value="SQUALEN_PHYTOEN_SYN_2"/>
    <property type="match status" value="1"/>
</dbReference>
<dbReference type="Proteomes" id="UP000305654">
    <property type="component" value="Unassembled WGS sequence"/>
</dbReference>
<keyword evidence="8 10" id="KW-0560">Oxidoreductase</keyword>
<gene>
    <name evidence="13" type="primary">crtI</name>
    <name evidence="13" type="ORF">FE263_02390</name>
</gene>
<dbReference type="InterPro" id="IPR002060">
    <property type="entry name" value="Squ/phyt_synthse"/>
</dbReference>
<dbReference type="InterPro" id="IPR014105">
    <property type="entry name" value="Carotenoid/retinoid_OxRdtase"/>
</dbReference>
<evidence type="ECO:0000256" key="7">
    <source>
        <dbReference type="ARBA" id="ARBA00022827"/>
    </source>
</evidence>
<dbReference type="GO" id="GO:0051996">
    <property type="term" value="F:squalene synthase [NAD(P)H] activity"/>
    <property type="evidence" value="ECO:0007669"/>
    <property type="project" value="InterPro"/>
</dbReference>
<keyword evidence="7" id="KW-0274">FAD</keyword>
<accession>A0A5R9J926</accession>
<name>A0A5R9J926_9PROT</name>
<keyword evidence="4" id="KW-0285">Flavoprotein</keyword>
<dbReference type="InterPro" id="IPR036188">
    <property type="entry name" value="FAD/NAD-bd_sf"/>
</dbReference>
<dbReference type="GO" id="GO:0016627">
    <property type="term" value="F:oxidoreductase activity, acting on the CH-CH group of donors"/>
    <property type="evidence" value="ECO:0007669"/>
    <property type="project" value="UniProtKB-ARBA"/>
</dbReference>
<keyword evidence="5" id="KW-0808">Transferase</keyword>
<evidence type="ECO:0000256" key="2">
    <source>
        <dbReference type="ARBA" id="ARBA00004829"/>
    </source>
</evidence>
<keyword evidence="14" id="KW-1185">Reference proteome</keyword>
<dbReference type="InterPro" id="IPR002937">
    <property type="entry name" value="Amino_oxidase"/>
</dbReference>
<dbReference type="InterPro" id="IPR019845">
    <property type="entry name" value="Squalene/phytoene_synthase_CS"/>
</dbReference>
<evidence type="ECO:0000256" key="1">
    <source>
        <dbReference type="ARBA" id="ARBA00001974"/>
    </source>
</evidence>
<evidence type="ECO:0000313" key="13">
    <source>
        <dbReference type="EMBL" id="TLU74082.1"/>
    </source>
</evidence>
<sequence length="809" mass="88541">MTHLGDLMPGAPKPGAPDIDEPAPGRRDALVIGAGLGGIAAALRLRALGYRVTILERCEQPGGRARAFTQDGFTFDCGPTVITAPYLFEELFGLFGERLDDHVELLPVHPWYRITFPDRRHFDYGGTGRSMEEEVEAFSPGDGAGYRRLARRARQLFEIGYERHGAAPFHRWQTMLRAFPAIIRLGGLRSLHALVRRHLKDPGLQRAFTLQTLLIGGHPYRTSAIYALIQHLEQRWGVWFVRGGTGAMVTALMALAARHGVAVRFGDTVSRIVVEHGTVRGVVLENGSMLAAGTIVANADAPYVHRQLLGRKPGLRRWRYSMGLYVLYFGTDRSWPATAHHTIILGDDYKTLLDEIFDGCPVLPQDPSLYLHRPGATDPSLAPPGCDGFYVLAPVPNLQSRIDWERVEPAFRERILAMLEARELPGLRRHIVTQRSVTPHDFARDYLSTHGAGFSVAPTLLQSAGFRFHNRVSGAEGLYLVGAGTHPGAGVPGVLSSAKVVQELLQASQTKSDPGRGKASSALNTLARHGRSFRLAGTLLHRVDLQDAATLYSFCRQVDDLADLAVDAETARIELLRLRAAIAVADPTHPQAAPLLDMAARRRVDLDPALALIDTMVLDLAPIAVEDEAALLRYAYGAAGTVGLMMYDLLGVRDPSGRSYAIDLGIAMQLTNIARDVIEDASRGRLYLPATWLPVHLRAESVALPEHAGPVFDAVCRLLALADRHYRNAESGMRYLPPRPRAAIRVAARLYEEIGRMIMNSGVGYLNQPRTRVSTGRRIWLLGATLCSTRAGGMAPGAMEPHAALHEVV</sequence>
<dbReference type="PROSITE" id="PS00982">
    <property type="entry name" value="PHYTOENE_DH"/>
    <property type="match status" value="1"/>
</dbReference>
<organism evidence="13 14">
    <name type="scientific">Lichenicoccus roseus</name>
    <dbReference type="NCBI Taxonomy" id="2683649"/>
    <lineage>
        <taxon>Bacteria</taxon>
        <taxon>Pseudomonadati</taxon>
        <taxon>Pseudomonadota</taxon>
        <taxon>Alphaproteobacteria</taxon>
        <taxon>Acetobacterales</taxon>
        <taxon>Acetobacteraceae</taxon>
        <taxon>Lichenicoccus</taxon>
    </lineage>
</organism>
<evidence type="ECO:0000259" key="12">
    <source>
        <dbReference type="Pfam" id="PF01593"/>
    </source>
</evidence>
<evidence type="ECO:0000313" key="14">
    <source>
        <dbReference type="Proteomes" id="UP000305654"/>
    </source>
</evidence>
<comment type="similarity">
    <text evidence="3 10">Belongs to the carotenoid/retinoid oxidoreductase family.</text>
</comment>
<comment type="caution">
    <text evidence="13">The sequence shown here is derived from an EMBL/GenBank/DDBJ whole genome shotgun (WGS) entry which is preliminary data.</text>
</comment>
<dbReference type="GO" id="GO:0016117">
    <property type="term" value="P:carotenoid biosynthetic process"/>
    <property type="evidence" value="ECO:0007669"/>
    <property type="project" value="UniProtKB-KW"/>
</dbReference>
<dbReference type="SUPFAM" id="SSF51905">
    <property type="entry name" value="FAD/NAD(P)-binding domain"/>
    <property type="match status" value="1"/>
</dbReference>
<proteinExistence type="inferred from homology"/>
<dbReference type="InterPro" id="IPR044843">
    <property type="entry name" value="Trans_IPPS_bact-type"/>
</dbReference>
<dbReference type="Gene3D" id="3.50.50.60">
    <property type="entry name" value="FAD/NAD(P)-binding domain"/>
    <property type="match status" value="2"/>
</dbReference>
<dbReference type="SFLD" id="SFLDG01212">
    <property type="entry name" value="Phytoene_synthase_like"/>
    <property type="match status" value="1"/>
</dbReference>
<dbReference type="InterPro" id="IPR033904">
    <property type="entry name" value="Trans_IPPS_HH"/>
</dbReference>
<dbReference type="FunFam" id="3.50.50.60:FF:000378">
    <property type="entry name" value="Phytoene desaturase"/>
    <property type="match status" value="1"/>
</dbReference>
<reference evidence="13 14" key="1">
    <citation type="submission" date="2019-05" db="EMBL/GenBank/DDBJ databases">
        <authorList>
            <person name="Pankratov T."/>
            <person name="Grouzdev D."/>
        </authorList>
    </citation>
    <scope>NUCLEOTIDE SEQUENCE [LARGE SCALE GENOMIC DNA]</scope>
    <source>
        <strain evidence="13 14">KEBCLARHB70R</strain>
    </source>
</reference>
<dbReference type="AlphaFoldDB" id="A0A5R9J926"/>
<dbReference type="InterPro" id="IPR008150">
    <property type="entry name" value="Phytoene_DH_bac_CS"/>
</dbReference>
<dbReference type="InterPro" id="IPR008949">
    <property type="entry name" value="Isoprenoid_synthase_dom_sf"/>
</dbReference>
<feature type="domain" description="Amine oxidase" evidence="12">
    <location>
        <begin position="36"/>
        <end position="499"/>
    </location>
</feature>
<feature type="region of interest" description="Disordered" evidence="11">
    <location>
        <begin position="1"/>
        <end position="24"/>
    </location>
</feature>
<evidence type="ECO:0000256" key="11">
    <source>
        <dbReference type="SAM" id="MobiDB-lite"/>
    </source>
</evidence>
<dbReference type="Pfam" id="PF00494">
    <property type="entry name" value="SQS_PSY"/>
    <property type="match status" value="1"/>
</dbReference>
<protein>
    <recommendedName>
        <fullName evidence="9">Phytoene dehydrogenase</fullName>
    </recommendedName>
</protein>
<dbReference type="OrthoDB" id="9774675at2"/>
<dbReference type="EMBL" id="VCDI01000001">
    <property type="protein sequence ID" value="TLU74082.1"/>
    <property type="molecule type" value="Genomic_DNA"/>
</dbReference>
<dbReference type="SFLD" id="SFLDG01018">
    <property type="entry name" value="Squalene/Phytoene_Synthase_Lik"/>
    <property type="match status" value="1"/>
</dbReference>
<evidence type="ECO:0000256" key="8">
    <source>
        <dbReference type="ARBA" id="ARBA00023002"/>
    </source>
</evidence>
<dbReference type="SFLD" id="SFLDS00005">
    <property type="entry name" value="Isoprenoid_Synthase_Type_I"/>
    <property type="match status" value="1"/>
</dbReference>
<dbReference type="RefSeq" id="WP_138324335.1">
    <property type="nucleotide sequence ID" value="NZ_VCDI01000001.1"/>
</dbReference>
<dbReference type="NCBIfam" id="TIGR02734">
    <property type="entry name" value="crtI_fam"/>
    <property type="match status" value="1"/>
</dbReference>
<dbReference type="SUPFAM" id="SSF48576">
    <property type="entry name" value="Terpenoid synthases"/>
    <property type="match status" value="1"/>
</dbReference>
<comment type="cofactor">
    <cofactor evidence="1">
        <name>FAD</name>
        <dbReference type="ChEBI" id="CHEBI:57692"/>
    </cofactor>
</comment>
<dbReference type="Pfam" id="PF01593">
    <property type="entry name" value="Amino_oxidase"/>
    <property type="match status" value="1"/>
</dbReference>
<evidence type="ECO:0000256" key="6">
    <source>
        <dbReference type="ARBA" id="ARBA00022746"/>
    </source>
</evidence>
<dbReference type="CDD" id="cd00683">
    <property type="entry name" value="Trans_IPPS_HH"/>
    <property type="match status" value="1"/>
</dbReference>
<dbReference type="Gene3D" id="1.10.600.10">
    <property type="entry name" value="Farnesyl Diphosphate Synthase"/>
    <property type="match status" value="1"/>
</dbReference>
<evidence type="ECO:0000256" key="5">
    <source>
        <dbReference type="ARBA" id="ARBA00022679"/>
    </source>
</evidence>
<dbReference type="PANTHER" id="PTHR43734:SF1">
    <property type="entry name" value="PHYTOENE DESATURASE"/>
    <property type="match status" value="1"/>
</dbReference>
<comment type="pathway">
    <text evidence="2 10">Carotenoid biosynthesis.</text>
</comment>
<keyword evidence="6 10" id="KW-0125">Carotenoid biosynthesis</keyword>
<evidence type="ECO:0000256" key="3">
    <source>
        <dbReference type="ARBA" id="ARBA00006046"/>
    </source>
</evidence>
<evidence type="ECO:0000256" key="10">
    <source>
        <dbReference type="RuleBase" id="RU362075"/>
    </source>
</evidence>
<evidence type="ECO:0000256" key="4">
    <source>
        <dbReference type="ARBA" id="ARBA00022630"/>
    </source>
</evidence>
<evidence type="ECO:0000256" key="9">
    <source>
        <dbReference type="ARBA" id="ARBA00031986"/>
    </source>
</evidence>
<dbReference type="GO" id="GO:0004311">
    <property type="term" value="F:geranylgeranyl diphosphate synthase activity"/>
    <property type="evidence" value="ECO:0007669"/>
    <property type="project" value="InterPro"/>
</dbReference>